<dbReference type="EMBL" id="PNEN01001616">
    <property type="protein sequence ID" value="PPJ53053.1"/>
    <property type="molecule type" value="Genomic_DNA"/>
</dbReference>
<protein>
    <submittedName>
        <fullName evidence="1">Uncharacterized protein</fullName>
    </submittedName>
</protein>
<dbReference type="Proteomes" id="UP000237631">
    <property type="component" value="Unassembled WGS sequence"/>
</dbReference>
<proteinExistence type="predicted"/>
<reference evidence="2" key="1">
    <citation type="journal article" date="2017" name="bioRxiv">
        <title>Conservation of a gene cluster reveals novel cercosporin biosynthetic mechanisms and extends production to the genus Colletotrichum.</title>
        <authorList>
            <person name="de Jonge R."/>
            <person name="Ebert M.K."/>
            <person name="Huitt-Roehl C.R."/>
            <person name="Pal P."/>
            <person name="Suttle J.C."/>
            <person name="Spanner R.E."/>
            <person name="Neubauer J.D."/>
            <person name="Jurick W.M.II."/>
            <person name="Stott K.A."/>
            <person name="Secor G.A."/>
            <person name="Thomma B.P.H.J."/>
            <person name="Van de Peer Y."/>
            <person name="Townsend C.A."/>
            <person name="Bolton M.D."/>
        </authorList>
    </citation>
    <scope>NUCLEOTIDE SEQUENCE [LARGE SCALE GENOMIC DNA]</scope>
    <source>
        <strain evidence="2">CBS538.71</strain>
    </source>
</reference>
<comment type="caution">
    <text evidence="1">The sequence shown here is derived from an EMBL/GenBank/DDBJ whole genome shotgun (WGS) entry which is preliminary data.</text>
</comment>
<accession>A0A2S6BZZ8</accession>
<keyword evidence="2" id="KW-1185">Reference proteome</keyword>
<gene>
    <name evidence="1" type="ORF">CBER1_11885</name>
</gene>
<dbReference type="OrthoDB" id="10403263at2759"/>
<name>A0A2S6BZZ8_9PEZI</name>
<organism evidence="1 2">
    <name type="scientific">Cercospora berteroae</name>
    <dbReference type="NCBI Taxonomy" id="357750"/>
    <lineage>
        <taxon>Eukaryota</taxon>
        <taxon>Fungi</taxon>
        <taxon>Dikarya</taxon>
        <taxon>Ascomycota</taxon>
        <taxon>Pezizomycotina</taxon>
        <taxon>Dothideomycetes</taxon>
        <taxon>Dothideomycetidae</taxon>
        <taxon>Mycosphaerellales</taxon>
        <taxon>Mycosphaerellaceae</taxon>
        <taxon>Cercospora</taxon>
    </lineage>
</organism>
<dbReference type="AlphaFoldDB" id="A0A2S6BZZ8"/>
<sequence length="241" mass="27615">MDLAKLCLQTFVARAHRDHPQAREQYKSTKVGSRALLWFLDHAFETVDIAVDTVWPGLLAHCLVAQDDTYKILHHWLTVNHTPKYAALMHAKEQNRWRNRIFQLAIESIVYWANDVSAGLNDSLKFFRWIIETSVKTNPIPFFGAGMTLDSYISNFDTSKVDVSELEKFMWRMDLWAPPGTLRHSWATARLMLKHPSGPQPEAALSLFLHLDANRADFFQTMDGPFNVSIKSAMVRTAQAL</sequence>
<evidence type="ECO:0000313" key="2">
    <source>
        <dbReference type="Proteomes" id="UP000237631"/>
    </source>
</evidence>
<evidence type="ECO:0000313" key="1">
    <source>
        <dbReference type="EMBL" id="PPJ53053.1"/>
    </source>
</evidence>